<name>A0A6M4AX18_9SPHN</name>
<keyword evidence="3" id="KW-1185">Reference proteome</keyword>
<feature type="transmembrane region" description="Helical" evidence="1">
    <location>
        <begin position="20"/>
        <end position="42"/>
    </location>
</feature>
<gene>
    <name evidence="2" type="ORF">GV829_11135</name>
</gene>
<evidence type="ECO:0000313" key="2">
    <source>
        <dbReference type="EMBL" id="QJQ32930.1"/>
    </source>
</evidence>
<keyword evidence="1" id="KW-1133">Transmembrane helix</keyword>
<evidence type="ECO:0000256" key="1">
    <source>
        <dbReference type="SAM" id="Phobius"/>
    </source>
</evidence>
<evidence type="ECO:0000313" key="3">
    <source>
        <dbReference type="Proteomes" id="UP000503018"/>
    </source>
</evidence>
<dbReference type="Pfam" id="PF07386">
    <property type="entry name" value="DUF1499"/>
    <property type="match status" value="1"/>
</dbReference>
<dbReference type="EMBL" id="CP053015">
    <property type="protein sequence ID" value="QJQ32930.1"/>
    <property type="molecule type" value="Genomic_DNA"/>
</dbReference>
<keyword evidence="1" id="KW-0812">Transmembrane</keyword>
<sequence length="252" mass="26761">MTDNPSDAPRISIWAPRLALWSLVLAIASLLIAFTGLTLARYDVIGKLAGFAAMMGGGLVAAMALLAGLLALFAGRKADNARRGRALTAIAIGALFVGFLVSRPMAAGEVPAIHDVTTDIANPPQFERLPLRADNLAGVETVENWRRLHAGAYGHLQPLVLAKPVAEVTDAATRIARESGWEIAVSDPARGHVEATASVSYIRFKDDVVIRISPTADGRSRVDMRSVSRVGVSDFGVNARRIDEFLKALSAA</sequence>
<dbReference type="AlphaFoldDB" id="A0A6M4AX18"/>
<organism evidence="2 3">
    <name type="scientific">Sphingomonas lacunae</name>
    <dbReference type="NCBI Taxonomy" id="2698828"/>
    <lineage>
        <taxon>Bacteria</taxon>
        <taxon>Pseudomonadati</taxon>
        <taxon>Pseudomonadota</taxon>
        <taxon>Alphaproteobacteria</taxon>
        <taxon>Sphingomonadales</taxon>
        <taxon>Sphingomonadaceae</taxon>
        <taxon>Sphingomonas</taxon>
    </lineage>
</organism>
<dbReference type="Proteomes" id="UP000503018">
    <property type="component" value="Chromosome"/>
</dbReference>
<dbReference type="InterPro" id="IPR010865">
    <property type="entry name" value="DUF1499"/>
</dbReference>
<proteinExistence type="predicted"/>
<feature type="transmembrane region" description="Helical" evidence="1">
    <location>
        <begin position="48"/>
        <end position="74"/>
    </location>
</feature>
<dbReference type="RefSeq" id="WP_169946686.1">
    <property type="nucleotide sequence ID" value="NZ_CP053015.1"/>
</dbReference>
<keyword evidence="1" id="KW-0472">Membrane</keyword>
<dbReference type="KEGG" id="slan:GV829_11135"/>
<reference evidence="2 3" key="1">
    <citation type="submission" date="2020-01" db="EMBL/GenBank/DDBJ databases">
        <title>Sphingomonas sp. strain CSW-10.</title>
        <authorList>
            <person name="Chen W.-M."/>
        </authorList>
    </citation>
    <scope>NUCLEOTIDE SEQUENCE [LARGE SCALE GENOMIC DNA]</scope>
    <source>
        <strain evidence="2 3">CSW-10</strain>
    </source>
</reference>
<protein>
    <submittedName>
        <fullName evidence="2">DUF1499 domain-containing protein</fullName>
    </submittedName>
</protein>
<feature type="transmembrane region" description="Helical" evidence="1">
    <location>
        <begin position="86"/>
        <end position="106"/>
    </location>
</feature>
<accession>A0A6M4AX18</accession>